<evidence type="ECO:0000256" key="1">
    <source>
        <dbReference type="SAM" id="MobiDB-lite"/>
    </source>
</evidence>
<keyword evidence="4" id="KW-1185">Reference proteome</keyword>
<feature type="domain" description="DUF6651" evidence="2">
    <location>
        <begin position="117"/>
        <end position="217"/>
    </location>
</feature>
<dbReference type="Proteomes" id="UP000426772">
    <property type="component" value="Unassembled WGS sequence"/>
</dbReference>
<evidence type="ECO:0000313" key="4">
    <source>
        <dbReference type="Proteomes" id="UP000426772"/>
    </source>
</evidence>
<dbReference type="RefSeq" id="WP_147788721.1">
    <property type="nucleotide sequence ID" value="NZ_RCNL01000002.1"/>
</dbReference>
<evidence type="ECO:0000259" key="2">
    <source>
        <dbReference type="Pfam" id="PF20356"/>
    </source>
</evidence>
<proteinExistence type="predicted"/>
<name>A0ABY3LJ53_9GAMM</name>
<protein>
    <recommendedName>
        <fullName evidence="2">DUF6651 domain-containing protein</fullName>
    </recommendedName>
</protein>
<sequence>MKLKLDENGQVVVNDGKPVYVQDDGKEVVFDAPGTLQTISRLNGEAKSHRERAESVETLLKTFEGIDDPATALAALAALDTVKNLEDKTLVNAGEVEKVRTEAVRALEEKYAPIVKERDELSQKLTAEKIGGSFARSKFIAEKMSIPADLVEARFGSNFQVVGDAVTAFDRDGNKIFSALKPGEAAGFDEALSILVEHYPYKDQILKGTGASGGGSVGGNGNTSPNTLTREQFESLSPHEQSERACAGVQIID</sequence>
<dbReference type="Pfam" id="PF20356">
    <property type="entry name" value="DUF6651"/>
    <property type="match status" value="1"/>
</dbReference>
<evidence type="ECO:0000313" key="3">
    <source>
        <dbReference type="EMBL" id="TXL80222.1"/>
    </source>
</evidence>
<comment type="caution">
    <text evidence="3">The sequence shown here is derived from an EMBL/GenBank/DDBJ whole genome shotgun (WGS) entry which is preliminary data.</text>
</comment>
<organism evidence="3 4">
    <name type="scientific">Pantoea vagans</name>
    <dbReference type="NCBI Taxonomy" id="470934"/>
    <lineage>
        <taxon>Bacteria</taxon>
        <taxon>Pseudomonadati</taxon>
        <taxon>Pseudomonadota</taxon>
        <taxon>Gammaproteobacteria</taxon>
        <taxon>Enterobacterales</taxon>
        <taxon>Erwiniaceae</taxon>
        <taxon>Pantoea</taxon>
    </lineage>
</organism>
<accession>A0ABY3LJ53</accession>
<feature type="compositionally biased region" description="Polar residues" evidence="1">
    <location>
        <begin position="228"/>
        <end position="239"/>
    </location>
</feature>
<gene>
    <name evidence="3" type="ORF">D9O29_05705</name>
</gene>
<feature type="region of interest" description="Disordered" evidence="1">
    <location>
        <begin position="210"/>
        <end position="240"/>
    </location>
</feature>
<feature type="compositionally biased region" description="Gly residues" evidence="1">
    <location>
        <begin position="210"/>
        <end position="221"/>
    </location>
</feature>
<dbReference type="EMBL" id="RCNL01000002">
    <property type="protein sequence ID" value="TXL80222.1"/>
    <property type="molecule type" value="Genomic_DNA"/>
</dbReference>
<dbReference type="InterPro" id="IPR046593">
    <property type="entry name" value="DUF6651"/>
</dbReference>
<reference evidence="3 4" key="1">
    <citation type="submission" date="2018-10" db="EMBL/GenBank/DDBJ databases">
        <title>Draft genome sequence of Pantoea vagans isolated from corpses of the sugarcane aphid Melanaphis sacchari Zehntner.</title>
        <authorList>
            <person name="Toledo E."/>
            <person name="Pena G."/>
            <person name="Lozano L."/>
        </authorList>
    </citation>
    <scope>NUCLEOTIDE SEQUENCE [LARGE SCALE GENOMIC DNA]</scope>
    <source>
        <strain evidence="3 4">ET-90</strain>
    </source>
</reference>